<accession>A0A9W6YXL0</accession>
<name>A0A9W6YXL0_AMBMO</name>
<evidence type="ECO:0000313" key="3">
    <source>
        <dbReference type="Proteomes" id="UP001165063"/>
    </source>
</evidence>
<gene>
    <name evidence="2" type="ORF">Amon01_000305700</name>
</gene>
<dbReference type="AlphaFoldDB" id="A0A9W6YXL0"/>
<sequence>MLDAKLAPVETKVDFKPVPEKSDEVKMEAPVEKKVEAKSAPAEKKDDGKLAETKEDFKASPVEKKHDVSSNGADKKIDAKSVLAGKDVVAKLTTSEKKIESKPNPSELPKGKTEAVGKQTDAKTSPAGDKSDVNVVSFSSKETVKSTEVGDAIHIAVEPDNNSATIPEKIEIAQSEKLEKNLYASLLAIKDNKEPITTTVLAMANAHSVDNVVEVPPKSIPKSCESAEVNAVPHYSSTVKSASVTLSALQPTEITAESFLPTKNSFPEISRPSTADTPQTNNTTADIDLESATIETCGHSTENTLEINDEQQPLLASTSNVGTSSVQQSQEPSLLQRFINFLSWILFIVTFGALGTSYDAGESVSGNDATVSASQETSGYGATAENSSGLIQHETTAGLGGC</sequence>
<feature type="compositionally biased region" description="Basic and acidic residues" evidence="1">
    <location>
        <begin position="11"/>
        <end position="76"/>
    </location>
</feature>
<comment type="caution">
    <text evidence="2">The sequence shown here is derived from an EMBL/GenBank/DDBJ whole genome shotgun (WGS) entry which is preliminary data.</text>
</comment>
<protein>
    <submittedName>
        <fullName evidence="2">Unnamed protein product</fullName>
    </submittedName>
</protein>
<keyword evidence="3" id="KW-1185">Reference proteome</keyword>
<dbReference type="Proteomes" id="UP001165063">
    <property type="component" value="Unassembled WGS sequence"/>
</dbReference>
<feature type="region of interest" description="Disordered" evidence="1">
    <location>
        <begin position="93"/>
        <end position="133"/>
    </location>
</feature>
<feature type="region of interest" description="Disordered" evidence="1">
    <location>
        <begin position="362"/>
        <end position="387"/>
    </location>
</feature>
<feature type="region of interest" description="Disordered" evidence="1">
    <location>
        <begin position="1"/>
        <end position="76"/>
    </location>
</feature>
<feature type="region of interest" description="Disordered" evidence="1">
    <location>
        <begin position="263"/>
        <end position="283"/>
    </location>
</feature>
<organism evidence="2 3">
    <name type="scientific">Ambrosiozyma monospora</name>
    <name type="common">Yeast</name>
    <name type="synonym">Endomycopsis monosporus</name>
    <dbReference type="NCBI Taxonomy" id="43982"/>
    <lineage>
        <taxon>Eukaryota</taxon>
        <taxon>Fungi</taxon>
        <taxon>Dikarya</taxon>
        <taxon>Ascomycota</taxon>
        <taxon>Saccharomycotina</taxon>
        <taxon>Pichiomycetes</taxon>
        <taxon>Pichiales</taxon>
        <taxon>Pichiaceae</taxon>
        <taxon>Ambrosiozyma</taxon>
    </lineage>
</organism>
<proteinExistence type="predicted"/>
<evidence type="ECO:0000313" key="2">
    <source>
        <dbReference type="EMBL" id="GMG25128.1"/>
    </source>
</evidence>
<feature type="compositionally biased region" description="Polar residues" evidence="1">
    <location>
        <begin position="364"/>
        <end position="387"/>
    </location>
</feature>
<reference evidence="2" key="1">
    <citation type="submission" date="2023-04" db="EMBL/GenBank/DDBJ databases">
        <title>Ambrosiozyma monospora NBRC 1965.</title>
        <authorList>
            <person name="Ichikawa N."/>
            <person name="Sato H."/>
            <person name="Tonouchi N."/>
        </authorList>
    </citation>
    <scope>NUCLEOTIDE SEQUENCE</scope>
    <source>
        <strain evidence="2">NBRC 1965</strain>
    </source>
</reference>
<evidence type="ECO:0000256" key="1">
    <source>
        <dbReference type="SAM" id="MobiDB-lite"/>
    </source>
</evidence>
<dbReference type="EMBL" id="BSXU01001224">
    <property type="protein sequence ID" value="GMG25128.1"/>
    <property type="molecule type" value="Genomic_DNA"/>
</dbReference>